<comment type="function">
    <text evidence="13">Catalyzes the synthesis of dihydrouridine, a modified base, in various RNAs, such as tRNAs, mRNAs and some long non-coding RNAs (lncRNAs). Mainly modifies the uridine in position 47 (U47) in the D-loop of most cytoplasmic tRNAs. Also able to mediate the formation of dihydrouridine in some mRNAs, thereby regulating their translation.</text>
</comment>
<evidence type="ECO:0000256" key="13">
    <source>
        <dbReference type="ARBA" id="ARBA00045365"/>
    </source>
</evidence>
<evidence type="ECO:0000256" key="11">
    <source>
        <dbReference type="ARBA" id="ARBA00023002"/>
    </source>
</evidence>
<evidence type="ECO:0000256" key="16">
    <source>
        <dbReference type="ARBA" id="ARBA00049447"/>
    </source>
</evidence>
<dbReference type="GO" id="GO:0006397">
    <property type="term" value="P:mRNA processing"/>
    <property type="evidence" value="ECO:0007669"/>
    <property type="project" value="UniProtKB-KW"/>
</dbReference>
<feature type="domain" description="C3H1-type" evidence="21">
    <location>
        <begin position="113"/>
        <end position="143"/>
    </location>
</feature>
<comment type="catalytic activity">
    <reaction evidence="14">
        <text>5,6-dihydrouridine(47) in tRNA + NAD(+) = uridine(47) in tRNA + NADH + H(+)</text>
        <dbReference type="Rhea" id="RHEA:53364"/>
        <dbReference type="Rhea" id="RHEA-COMP:13539"/>
        <dbReference type="Rhea" id="RHEA-COMP:13540"/>
        <dbReference type="ChEBI" id="CHEBI:15378"/>
        <dbReference type="ChEBI" id="CHEBI:57540"/>
        <dbReference type="ChEBI" id="CHEBI:57945"/>
        <dbReference type="ChEBI" id="CHEBI:65315"/>
        <dbReference type="ChEBI" id="CHEBI:74443"/>
        <dbReference type="EC" id="1.3.1.89"/>
    </reaction>
    <physiologicalReaction direction="right-to-left" evidence="14">
        <dbReference type="Rhea" id="RHEA:53366"/>
    </physiologicalReaction>
</comment>
<dbReference type="GO" id="GO:0003723">
    <property type="term" value="F:RNA binding"/>
    <property type="evidence" value="ECO:0007669"/>
    <property type="project" value="TreeGrafter"/>
</dbReference>
<evidence type="ECO:0000256" key="4">
    <source>
        <dbReference type="ARBA" id="ARBA00022664"/>
    </source>
</evidence>
<evidence type="ECO:0000256" key="10">
    <source>
        <dbReference type="ARBA" id="ARBA00022857"/>
    </source>
</evidence>
<dbReference type="PROSITE" id="PS50103">
    <property type="entry name" value="ZF_C3H1"/>
    <property type="match status" value="1"/>
</dbReference>
<evidence type="ECO:0000313" key="22">
    <source>
        <dbReference type="EMBL" id="CAL4118967.1"/>
    </source>
</evidence>
<dbReference type="CDD" id="cd02801">
    <property type="entry name" value="DUS_like_FMN"/>
    <property type="match status" value="1"/>
</dbReference>
<keyword evidence="7" id="KW-0677">Repeat</keyword>
<organism evidence="22 23">
    <name type="scientific">Meganyctiphanes norvegica</name>
    <name type="common">Northern krill</name>
    <name type="synonym">Thysanopoda norvegica</name>
    <dbReference type="NCBI Taxonomy" id="48144"/>
    <lineage>
        <taxon>Eukaryota</taxon>
        <taxon>Metazoa</taxon>
        <taxon>Ecdysozoa</taxon>
        <taxon>Arthropoda</taxon>
        <taxon>Crustacea</taxon>
        <taxon>Multicrustacea</taxon>
        <taxon>Malacostraca</taxon>
        <taxon>Eumalacostraca</taxon>
        <taxon>Eucarida</taxon>
        <taxon>Euphausiacea</taxon>
        <taxon>Euphausiidae</taxon>
        <taxon>Meganyctiphanes</taxon>
    </lineage>
</organism>
<dbReference type="GO" id="GO:0102265">
    <property type="term" value="F:tRNA-dihydrouridine47 synthase activity"/>
    <property type="evidence" value="ECO:0007669"/>
    <property type="project" value="UniProtKB-EC"/>
</dbReference>
<evidence type="ECO:0000256" key="17">
    <source>
        <dbReference type="ARBA" id="ARBA00049513"/>
    </source>
</evidence>
<sequence length="612" mass="70006">MNSESRPYFVKKLRGLTTIPVIVLLQLQFKIPYEDPKSFYKGDENSTTDGPPTKKQRTGQNKKRPKMIKLPRSSKLCRSVWDVREDQDPASLCTFPNCDFSHDLDAYLAVKPDSLGELCHNYETYGLCQYGITCRYSNEHLEKGRNKVNEEKWSHFEKNPPVINILKKDVQQLLRRKKYNFDQSLEADKKAKAIVGNRRNTDGSARVDEDKDDSVADENKSQNGTIKDSMNGSANESNSLTSEDKPVGPALSDHIDKREKGKIDWKGKLYLAPLTTLGNLPYRRICKRLGADITCSEMALSTSFLQGNFSEWALVKRHESEDLFGIQVCGSNSEAMIKCTQLLKENVEFDFVDINMGCPIDLIYKQGGGSALMRRTGALENMVLGMTDILDKPLTLKMRTSIHNNKEIAHKLIEKAKLWDIDMITVHGRSREQRYTKDADWNYINMCAGVADPIPLFGNGDIFTYEDYKKRMETTKIAGAMFARGALIKPWIFTEIKEQREWDISSEERFNILKEFANNGMEHWGSDTEGIEKTRRYMLEWLSFLYRYIPVGLLDQPQGINQRPPKYFGRNDLETKMASGNAKDWVEISSMILGPPADDFEFLPKHKANSWA</sequence>
<dbReference type="EMBL" id="CAXKWB010017475">
    <property type="protein sequence ID" value="CAL4118967.1"/>
    <property type="molecule type" value="Genomic_DNA"/>
</dbReference>
<evidence type="ECO:0000256" key="8">
    <source>
        <dbReference type="ARBA" id="ARBA00022771"/>
    </source>
</evidence>
<evidence type="ECO:0000256" key="3">
    <source>
        <dbReference type="ARBA" id="ARBA00022643"/>
    </source>
</evidence>
<keyword evidence="11 19" id="KW-0560">Oxidoreductase</keyword>
<keyword evidence="4" id="KW-0507">mRNA processing</keyword>
<comment type="catalytic activity">
    <reaction evidence="17">
        <text>5,6-dihydrouridine(47) in tRNA + NADP(+) = uridine(47) in tRNA + NADPH + H(+)</text>
        <dbReference type="Rhea" id="RHEA:53360"/>
        <dbReference type="Rhea" id="RHEA-COMP:13539"/>
        <dbReference type="Rhea" id="RHEA-COMP:13540"/>
        <dbReference type="ChEBI" id="CHEBI:15378"/>
        <dbReference type="ChEBI" id="CHEBI:57783"/>
        <dbReference type="ChEBI" id="CHEBI:58349"/>
        <dbReference type="ChEBI" id="CHEBI:65315"/>
        <dbReference type="ChEBI" id="CHEBI:74443"/>
        <dbReference type="EC" id="1.3.1.89"/>
    </reaction>
    <physiologicalReaction direction="right-to-left" evidence="17">
        <dbReference type="Rhea" id="RHEA:53362"/>
    </physiologicalReaction>
</comment>
<feature type="region of interest" description="Disordered" evidence="20">
    <location>
        <begin position="40"/>
        <end position="66"/>
    </location>
</feature>
<dbReference type="SUPFAM" id="SSF51395">
    <property type="entry name" value="FMN-linked oxidoreductases"/>
    <property type="match status" value="1"/>
</dbReference>
<dbReference type="Proteomes" id="UP001497623">
    <property type="component" value="Unassembled WGS sequence"/>
</dbReference>
<dbReference type="Gene3D" id="3.20.20.70">
    <property type="entry name" value="Aldolase class I"/>
    <property type="match status" value="1"/>
</dbReference>
<feature type="compositionally biased region" description="Basic and acidic residues" evidence="20">
    <location>
        <begin position="199"/>
        <end position="220"/>
    </location>
</feature>
<reference evidence="22 23" key="1">
    <citation type="submission" date="2024-05" db="EMBL/GenBank/DDBJ databases">
        <authorList>
            <person name="Wallberg A."/>
        </authorList>
    </citation>
    <scope>NUCLEOTIDE SEQUENCE [LARGE SCALE GENOMIC DNA]</scope>
</reference>
<evidence type="ECO:0000256" key="6">
    <source>
        <dbReference type="ARBA" id="ARBA00022723"/>
    </source>
</evidence>
<dbReference type="PANTHER" id="PTHR45846">
    <property type="entry name" value="TRNA-DIHYDROURIDINE(47) SYNTHASE [NAD(P)(+)]-LIKE"/>
    <property type="match status" value="1"/>
</dbReference>
<keyword evidence="23" id="KW-1185">Reference proteome</keyword>
<accession>A0AAV2RAE1</accession>
<dbReference type="FunFam" id="3.20.20.70:FF:000067">
    <property type="entry name" value="tRNA-dihydrouridine(47) synthase [NAD(P)(+)]"/>
    <property type="match status" value="1"/>
</dbReference>
<comment type="cofactor">
    <cofactor evidence="1 19">
        <name>FMN</name>
        <dbReference type="ChEBI" id="CHEBI:58210"/>
    </cofactor>
</comment>
<keyword evidence="12" id="KW-0520">NAD</keyword>
<evidence type="ECO:0000256" key="14">
    <source>
        <dbReference type="ARBA" id="ARBA00048266"/>
    </source>
</evidence>
<dbReference type="InterPro" id="IPR018517">
    <property type="entry name" value="tRNA_hU_synthase_CS"/>
</dbReference>
<keyword evidence="10" id="KW-0521">NADP</keyword>
<evidence type="ECO:0000256" key="12">
    <source>
        <dbReference type="ARBA" id="ARBA00023027"/>
    </source>
</evidence>
<comment type="catalytic activity">
    <reaction evidence="16">
        <text>a 5,6-dihydrouridine in mRNA + NADP(+) = a uridine in mRNA + NADPH + H(+)</text>
        <dbReference type="Rhea" id="RHEA:69855"/>
        <dbReference type="Rhea" id="RHEA-COMP:14658"/>
        <dbReference type="Rhea" id="RHEA-COMP:17789"/>
        <dbReference type="ChEBI" id="CHEBI:15378"/>
        <dbReference type="ChEBI" id="CHEBI:57783"/>
        <dbReference type="ChEBI" id="CHEBI:58349"/>
        <dbReference type="ChEBI" id="CHEBI:65315"/>
        <dbReference type="ChEBI" id="CHEBI:74443"/>
    </reaction>
    <physiologicalReaction direction="right-to-left" evidence="16">
        <dbReference type="Rhea" id="RHEA:69857"/>
    </physiologicalReaction>
</comment>
<evidence type="ECO:0000256" key="5">
    <source>
        <dbReference type="ARBA" id="ARBA00022694"/>
    </source>
</evidence>
<dbReference type="PROSITE" id="PS01136">
    <property type="entry name" value="UPF0034"/>
    <property type="match status" value="1"/>
</dbReference>
<feature type="zinc finger region" description="C3H1-type" evidence="18">
    <location>
        <begin position="113"/>
        <end position="143"/>
    </location>
</feature>
<evidence type="ECO:0000259" key="21">
    <source>
        <dbReference type="PROSITE" id="PS50103"/>
    </source>
</evidence>
<dbReference type="AlphaFoldDB" id="A0AAV2RAE1"/>
<feature type="compositionally biased region" description="Basic residues" evidence="20">
    <location>
        <begin position="54"/>
        <end position="66"/>
    </location>
</feature>
<dbReference type="EC" id="1.3.1.-" evidence="19"/>
<proteinExistence type="inferred from homology"/>
<keyword evidence="5 19" id="KW-0819">tRNA processing</keyword>
<dbReference type="InterPro" id="IPR013785">
    <property type="entry name" value="Aldolase_TIM"/>
</dbReference>
<keyword evidence="2 19" id="KW-0285">Flavoprotein</keyword>
<comment type="similarity">
    <text evidence="19">Belongs to the dus family. Dus3 subfamily.</text>
</comment>
<evidence type="ECO:0000256" key="9">
    <source>
        <dbReference type="ARBA" id="ARBA00022833"/>
    </source>
</evidence>
<dbReference type="InterPro" id="IPR035587">
    <property type="entry name" value="DUS-like_FMN-bd"/>
</dbReference>
<comment type="caution">
    <text evidence="22">The sequence shown here is derived from an EMBL/GenBank/DDBJ whole genome shotgun (WGS) entry which is preliminary data.</text>
</comment>
<keyword evidence="6 18" id="KW-0479">Metal-binding</keyword>
<evidence type="ECO:0000256" key="20">
    <source>
        <dbReference type="SAM" id="MobiDB-lite"/>
    </source>
</evidence>
<feature type="region of interest" description="Disordered" evidence="20">
    <location>
        <begin position="196"/>
        <end position="254"/>
    </location>
</feature>
<evidence type="ECO:0000256" key="2">
    <source>
        <dbReference type="ARBA" id="ARBA00022630"/>
    </source>
</evidence>
<protein>
    <recommendedName>
        <fullName evidence="19">tRNA-dihydrouridine(47) synthase [NAD(P)(+)]</fullName>
        <ecNumber evidence="19">1.3.1.-</ecNumber>
    </recommendedName>
    <alternativeName>
        <fullName evidence="19">tRNA-dihydrouridine synthase 3</fullName>
    </alternativeName>
</protein>
<dbReference type="Pfam" id="PF01207">
    <property type="entry name" value="Dus"/>
    <property type="match status" value="1"/>
</dbReference>
<dbReference type="GO" id="GO:0008270">
    <property type="term" value="F:zinc ion binding"/>
    <property type="evidence" value="ECO:0007669"/>
    <property type="project" value="UniProtKB-KW"/>
</dbReference>
<keyword evidence="9 18" id="KW-0862">Zinc</keyword>
<evidence type="ECO:0000313" key="23">
    <source>
        <dbReference type="Proteomes" id="UP001497623"/>
    </source>
</evidence>
<feature type="compositionally biased region" description="Polar residues" evidence="20">
    <location>
        <begin position="221"/>
        <end position="241"/>
    </location>
</feature>
<gene>
    <name evidence="22" type="ORF">MNOR_LOCUS21570</name>
</gene>
<feature type="non-terminal residue" evidence="22">
    <location>
        <position position="612"/>
    </location>
</feature>
<keyword evidence="3 19" id="KW-0288">FMN</keyword>
<evidence type="ECO:0000256" key="18">
    <source>
        <dbReference type="PROSITE-ProRule" id="PRU00723"/>
    </source>
</evidence>
<evidence type="ECO:0000256" key="7">
    <source>
        <dbReference type="ARBA" id="ARBA00022737"/>
    </source>
</evidence>
<comment type="catalytic activity">
    <reaction evidence="15">
        <text>a 5,6-dihydrouridine in mRNA + NAD(+) = a uridine in mRNA + NADH + H(+)</text>
        <dbReference type="Rhea" id="RHEA:69851"/>
        <dbReference type="Rhea" id="RHEA-COMP:14658"/>
        <dbReference type="Rhea" id="RHEA-COMP:17789"/>
        <dbReference type="ChEBI" id="CHEBI:15378"/>
        <dbReference type="ChEBI" id="CHEBI:57540"/>
        <dbReference type="ChEBI" id="CHEBI:57945"/>
        <dbReference type="ChEBI" id="CHEBI:65315"/>
        <dbReference type="ChEBI" id="CHEBI:74443"/>
    </reaction>
    <physiologicalReaction direction="right-to-left" evidence="15">
        <dbReference type="Rhea" id="RHEA:69853"/>
    </physiologicalReaction>
</comment>
<evidence type="ECO:0000256" key="1">
    <source>
        <dbReference type="ARBA" id="ARBA00001917"/>
    </source>
</evidence>
<evidence type="ECO:0000256" key="19">
    <source>
        <dbReference type="RuleBase" id="RU291113"/>
    </source>
</evidence>
<evidence type="ECO:0000256" key="15">
    <source>
        <dbReference type="ARBA" id="ARBA00048342"/>
    </source>
</evidence>
<dbReference type="GO" id="GO:0050660">
    <property type="term" value="F:flavin adenine dinucleotide binding"/>
    <property type="evidence" value="ECO:0007669"/>
    <property type="project" value="UniProtKB-UniRule"/>
</dbReference>
<keyword evidence="8 18" id="KW-0863">Zinc-finger</keyword>
<name>A0AAV2RAE1_MEGNR</name>
<dbReference type="InterPro" id="IPR000571">
    <property type="entry name" value="Znf_CCCH"/>
</dbReference>
<dbReference type="PANTHER" id="PTHR45846:SF1">
    <property type="entry name" value="TRNA-DIHYDROURIDINE(47) SYNTHASE [NAD(P)(+)]-LIKE"/>
    <property type="match status" value="1"/>
</dbReference>